<keyword evidence="1" id="KW-0238">DNA-binding</keyword>
<dbReference type="InterPro" id="IPR010095">
    <property type="entry name" value="Cas12f1-like_TNB"/>
</dbReference>
<reference evidence="3 4" key="1">
    <citation type="journal article" date="2018" name="Int. J. Syst. Evol. Microbiol.">
        <title>Mesosutterella multiformis gen. nov., sp. nov., a member of the family Sutterellaceae and Sutterella megalosphaeroides sp. nov., isolated from human faeces.</title>
        <authorList>
            <person name="Sakamoto M."/>
            <person name="Ikeyama N."/>
            <person name="Kunihiro T."/>
            <person name="Iino T."/>
            <person name="Yuki M."/>
            <person name="Ohkuma M."/>
        </authorList>
    </citation>
    <scope>NUCLEOTIDE SEQUENCE [LARGE SCALE GENOMIC DNA]</scope>
    <source>
        <strain evidence="3 4">6FBBBH3</strain>
    </source>
</reference>
<evidence type="ECO:0000313" key="4">
    <source>
        <dbReference type="Proteomes" id="UP000271003"/>
    </source>
</evidence>
<sequence length="567" mass="64960">MKPDFPNYVYLKESRVKELCVNEAPAYHVGTRAVDMEHLDPEDEAVLIELLLRWNKQVNVFVQKFESSEWRLFVIGNGYRKLRDALVAGKNPTSYFGLQGRQWKVALQFASSVQSNRWRLAQTNALKSIKKGSRWVALSKDAQKFVRRMLNSLSIDFFDLMDGKTPNLSDREKGIPDIEKLCAWGRHKVQDCLGKIPEVSPTLIRFDSDSFKLEEEDGRQYLSLMSLTPGKRIKLPILGYVPARKIDGKNKLSTISVIKTHGTWKVEFQYSLKKPDGSLRIKPLLLPDAYRLKDGFAVTRALDFGLTEPLTTHDGIRFGAHESRPDLGKRSNGRTLEIPGLGELIERYAQYLDRKQAERNRFEAMVRDPDTDKKKKKHIKKNNLGSKRYEAEICRLKAAIVCCINRAINNLFARCPANVYVIECLSEVFDLKGISKKVRSKLSKWCRGIIRARLYYKAAKRGIRIVEVAAAYSSQQCPICGHVDRNNRHGDKFHCKACGYIGDSDQVGALNCLKRAESPKYERFMSTEEVRKLCREEYLSYCKAHNIAPLPEARPKPKTKPRSRPRC</sequence>
<gene>
    <name evidence="3" type="ORF">SUTMEG_15570</name>
</gene>
<dbReference type="Proteomes" id="UP000271003">
    <property type="component" value="Chromosome"/>
</dbReference>
<evidence type="ECO:0000256" key="1">
    <source>
        <dbReference type="ARBA" id="ARBA00023125"/>
    </source>
</evidence>
<evidence type="ECO:0000259" key="2">
    <source>
        <dbReference type="Pfam" id="PF07282"/>
    </source>
</evidence>
<dbReference type="AlphaFoldDB" id="A0A2Z6IG05"/>
<feature type="domain" description="Cas12f1-like TNB" evidence="2">
    <location>
        <begin position="450"/>
        <end position="511"/>
    </location>
</feature>
<accession>A0A2Z6IG05</accession>
<dbReference type="Pfam" id="PF07282">
    <property type="entry name" value="Cas12f1-like_TNB"/>
    <property type="match status" value="1"/>
</dbReference>
<evidence type="ECO:0000313" key="3">
    <source>
        <dbReference type="EMBL" id="BBF23666.1"/>
    </source>
</evidence>
<proteinExistence type="predicted"/>
<dbReference type="RefSeq" id="WP_120177249.1">
    <property type="nucleotide sequence ID" value="NZ_AP018786.1"/>
</dbReference>
<name>A0A2Z6IG05_9BURK</name>
<dbReference type="OrthoDB" id="9152049at2"/>
<dbReference type="KEGG" id="sutt:SUTMEG_15570"/>
<dbReference type="GO" id="GO:0003677">
    <property type="term" value="F:DNA binding"/>
    <property type="evidence" value="ECO:0007669"/>
    <property type="project" value="UniProtKB-KW"/>
</dbReference>
<protein>
    <recommendedName>
        <fullName evidence="2">Cas12f1-like TNB domain-containing protein</fullName>
    </recommendedName>
</protein>
<organism evidence="3 4">
    <name type="scientific">Sutterella megalosphaeroides</name>
    <dbReference type="NCBI Taxonomy" id="2494234"/>
    <lineage>
        <taxon>Bacteria</taxon>
        <taxon>Pseudomonadati</taxon>
        <taxon>Pseudomonadota</taxon>
        <taxon>Betaproteobacteria</taxon>
        <taxon>Burkholderiales</taxon>
        <taxon>Sutterellaceae</taxon>
        <taxon>Sutterella</taxon>
    </lineage>
</organism>
<keyword evidence="4" id="KW-1185">Reference proteome</keyword>
<dbReference type="EMBL" id="AP018786">
    <property type="protein sequence ID" value="BBF23666.1"/>
    <property type="molecule type" value="Genomic_DNA"/>
</dbReference>